<sequence>TTISVAPNNGFTTIKYQSVPDIYHNFIFFQYYYGIYYKSQQRICTFFLNNNNKRIRDAIGEKMSRRCHNNIQLLLGQYLHMSLEVMMLRCCANVSLCAARLKATAVRVQAIVSDRLQRDTVASVETYVQFDPHKASRNIQLSLIYVRAISNTTSLASIAFHFPVLCVSDLFKASNHWISNIIVGMMQPGFSSVYGTLSEAHVLLTNLSQEDSQKVFTIPQSRNATGSVSGNSNNGNRGDEKDNDQQLHCLEKKGYVVVSKPVSYMSAILANGQTQMRKSKKKRNDTAIANVEQSIETCKSEQKKVVEGSEQIEETENQLNRKKQSWKDPCQNGRNTGAVDRCRENDTKQEHIRSFCSERQKILLKMKKIRDNHIMQVQELEHHLK</sequence>
<organism evidence="2 3">
    <name type="scientific">Reticulomyxa filosa</name>
    <dbReference type="NCBI Taxonomy" id="46433"/>
    <lineage>
        <taxon>Eukaryota</taxon>
        <taxon>Sar</taxon>
        <taxon>Rhizaria</taxon>
        <taxon>Retaria</taxon>
        <taxon>Foraminifera</taxon>
        <taxon>Monothalamids</taxon>
        <taxon>Reticulomyxidae</taxon>
        <taxon>Reticulomyxa</taxon>
    </lineage>
</organism>
<name>X6LWX6_RETFI</name>
<feature type="region of interest" description="Disordered" evidence="1">
    <location>
        <begin position="308"/>
        <end position="339"/>
    </location>
</feature>
<feature type="region of interest" description="Disordered" evidence="1">
    <location>
        <begin position="218"/>
        <end position="243"/>
    </location>
</feature>
<evidence type="ECO:0000313" key="2">
    <source>
        <dbReference type="EMBL" id="ETO05240.1"/>
    </source>
</evidence>
<feature type="non-terminal residue" evidence="2">
    <location>
        <position position="385"/>
    </location>
</feature>
<keyword evidence="3" id="KW-1185">Reference proteome</keyword>
<feature type="compositionally biased region" description="Low complexity" evidence="1">
    <location>
        <begin position="226"/>
        <end position="236"/>
    </location>
</feature>
<comment type="caution">
    <text evidence="2">The sequence shown here is derived from an EMBL/GenBank/DDBJ whole genome shotgun (WGS) entry which is preliminary data.</text>
</comment>
<dbReference type="Proteomes" id="UP000023152">
    <property type="component" value="Unassembled WGS sequence"/>
</dbReference>
<proteinExistence type="predicted"/>
<evidence type="ECO:0000256" key="1">
    <source>
        <dbReference type="SAM" id="MobiDB-lite"/>
    </source>
</evidence>
<feature type="non-terminal residue" evidence="2">
    <location>
        <position position="1"/>
    </location>
</feature>
<protein>
    <submittedName>
        <fullName evidence="2">Uncharacterized protein</fullName>
    </submittedName>
</protein>
<gene>
    <name evidence="2" type="ORF">RFI_32156</name>
</gene>
<reference evidence="2 3" key="1">
    <citation type="journal article" date="2013" name="Curr. Biol.">
        <title>The Genome of the Foraminiferan Reticulomyxa filosa.</title>
        <authorList>
            <person name="Glockner G."/>
            <person name="Hulsmann N."/>
            <person name="Schleicher M."/>
            <person name="Noegel A.A."/>
            <person name="Eichinger L."/>
            <person name="Gallinger C."/>
            <person name="Pawlowski J."/>
            <person name="Sierra R."/>
            <person name="Euteneuer U."/>
            <person name="Pillet L."/>
            <person name="Moustafa A."/>
            <person name="Platzer M."/>
            <person name="Groth M."/>
            <person name="Szafranski K."/>
            <person name="Schliwa M."/>
        </authorList>
    </citation>
    <scope>NUCLEOTIDE SEQUENCE [LARGE SCALE GENOMIC DNA]</scope>
</reference>
<evidence type="ECO:0000313" key="3">
    <source>
        <dbReference type="Proteomes" id="UP000023152"/>
    </source>
</evidence>
<dbReference type="AlphaFoldDB" id="X6LWX6"/>
<accession>X6LWX6</accession>
<dbReference type="EMBL" id="ASPP01028365">
    <property type="protein sequence ID" value="ETO05240.1"/>
    <property type="molecule type" value="Genomic_DNA"/>
</dbReference>